<evidence type="ECO:0000256" key="9">
    <source>
        <dbReference type="ARBA" id="ARBA00023242"/>
    </source>
</evidence>
<dbReference type="GO" id="GO:0006511">
    <property type="term" value="P:ubiquitin-dependent protein catabolic process"/>
    <property type="evidence" value="ECO:0007669"/>
    <property type="project" value="TreeGrafter"/>
</dbReference>
<evidence type="ECO:0000256" key="2">
    <source>
        <dbReference type="ARBA" id="ARBA00004123"/>
    </source>
</evidence>
<evidence type="ECO:0000256" key="1">
    <source>
        <dbReference type="ARBA" id="ARBA00000885"/>
    </source>
</evidence>
<dbReference type="Gene3D" id="3.30.2410.10">
    <property type="entry name" value="Hect, E3 ligase catalytic domain"/>
    <property type="match status" value="1"/>
</dbReference>
<dbReference type="InterPro" id="IPR025527">
    <property type="entry name" value="HUWE1/Rev1_UBM"/>
</dbReference>
<dbReference type="Pfam" id="PF22562">
    <property type="entry name" value="UBA_7"/>
    <property type="match status" value="1"/>
</dbReference>
<feature type="active site" description="Glycyl thioester intermediate" evidence="11">
    <location>
        <position position="3632"/>
    </location>
</feature>
<dbReference type="FunFam" id="1.10.8.10:FF:000003">
    <property type="entry name" value="UV excision repair protein RAD23 homolog"/>
    <property type="match status" value="1"/>
</dbReference>
<accession>A0A167PJ63</accession>
<dbReference type="UniPathway" id="UPA00143"/>
<evidence type="ECO:0000256" key="3">
    <source>
        <dbReference type="ARBA" id="ARBA00004906"/>
    </source>
</evidence>
<feature type="region of interest" description="Disordered" evidence="12">
    <location>
        <begin position="2285"/>
        <end position="2324"/>
    </location>
</feature>
<dbReference type="FunFam" id="3.30.2160.10:FF:000001">
    <property type="entry name" value="E3 ubiquitin-protein ligase NEDD4-like"/>
    <property type="match status" value="1"/>
</dbReference>
<evidence type="ECO:0000256" key="6">
    <source>
        <dbReference type="ARBA" id="ARBA00022679"/>
    </source>
</evidence>
<dbReference type="SMART" id="SM00119">
    <property type="entry name" value="HECTc"/>
    <property type="match status" value="1"/>
</dbReference>
<feature type="compositionally biased region" description="Low complexity" evidence="12">
    <location>
        <begin position="2267"/>
        <end position="2276"/>
    </location>
</feature>
<feature type="compositionally biased region" description="Acidic residues" evidence="12">
    <location>
        <begin position="2169"/>
        <end position="2180"/>
    </location>
</feature>
<evidence type="ECO:0000313" key="16">
    <source>
        <dbReference type="Proteomes" id="UP000076738"/>
    </source>
</evidence>
<organism evidence="15 16">
    <name type="scientific">Calocera viscosa (strain TUFC12733)</name>
    <dbReference type="NCBI Taxonomy" id="1330018"/>
    <lineage>
        <taxon>Eukaryota</taxon>
        <taxon>Fungi</taxon>
        <taxon>Dikarya</taxon>
        <taxon>Basidiomycota</taxon>
        <taxon>Agaricomycotina</taxon>
        <taxon>Dacrymycetes</taxon>
        <taxon>Dacrymycetales</taxon>
        <taxon>Dacrymycetaceae</taxon>
        <taxon>Calocera</taxon>
    </lineage>
</organism>
<keyword evidence="5" id="KW-0813">Transport</keyword>
<dbReference type="GO" id="GO:0000209">
    <property type="term" value="P:protein polyubiquitination"/>
    <property type="evidence" value="ECO:0007669"/>
    <property type="project" value="TreeGrafter"/>
</dbReference>
<dbReference type="PROSITE" id="PS50237">
    <property type="entry name" value="HECT"/>
    <property type="match status" value="1"/>
</dbReference>
<dbReference type="InterPro" id="IPR050409">
    <property type="entry name" value="E3_ubiq-protein_ligase"/>
</dbReference>
<feature type="compositionally biased region" description="Polar residues" evidence="12">
    <location>
        <begin position="2970"/>
        <end position="2979"/>
    </location>
</feature>
<dbReference type="InterPro" id="IPR010309">
    <property type="entry name" value="E3_Ub_ligase_DUF908"/>
</dbReference>
<gene>
    <name evidence="15" type="ORF">CALVIDRAFT_495662</name>
</gene>
<evidence type="ECO:0000313" key="15">
    <source>
        <dbReference type="EMBL" id="KZO98855.1"/>
    </source>
</evidence>
<dbReference type="Gene3D" id="1.10.8.10">
    <property type="entry name" value="DNA helicase RuvA subunit, C-terminal domain"/>
    <property type="match status" value="1"/>
</dbReference>
<comment type="catalytic activity">
    <reaction evidence="1">
        <text>S-ubiquitinyl-[E2 ubiquitin-conjugating enzyme]-L-cysteine + [acceptor protein]-L-lysine = [E2 ubiquitin-conjugating enzyme]-L-cysteine + N(6)-ubiquitinyl-[acceptor protein]-L-lysine.</text>
        <dbReference type="EC" id="2.3.2.26"/>
    </reaction>
</comment>
<comment type="subcellular location">
    <subcellularLocation>
        <location evidence="2">Nucleus</location>
    </subcellularLocation>
</comment>
<dbReference type="InterPro" id="IPR035983">
    <property type="entry name" value="Hect_E3_ubiquitin_ligase"/>
</dbReference>
<feature type="compositionally biased region" description="Acidic residues" evidence="12">
    <location>
        <begin position="2187"/>
        <end position="2200"/>
    </location>
</feature>
<dbReference type="EMBL" id="KV417274">
    <property type="protein sequence ID" value="KZO98855.1"/>
    <property type="molecule type" value="Genomic_DNA"/>
</dbReference>
<dbReference type="SUPFAM" id="SSF56204">
    <property type="entry name" value="Hect, E3 ligase catalytic domain"/>
    <property type="match status" value="1"/>
</dbReference>
<evidence type="ECO:0000256" key="11">
    <source>
        <dbReference type="PROSITE-ProRule" id="PRU00104"/>
    </source>
</evidence>
<dbReference type="Gene3D" id="3.30.2160.10">
    <property type="entry name" value="Hect, E3 ligase catalytic domain"/>
    <property type="match status" value="1"/>
</dbReference>
<dbReference type="FunFam" id="3.30.2410.10:FF:000004">
    <property type="entry name" value="E3 ubiquitin-protein ligase HUWE1, variant"/>
    <property type="match status" value="1"/>
</dbReference>
<evidence type="ECO:0000259" key="13">
    <source>
        <dbReference type="PROSITE" id="PS50030"/>
    </source>
</evidence>
<dbReference type="PANTHER" id="PTHR11254">
    <property type="entry name" value="HECT DOMAIN UBIQUITIN-PROTEIN LIGASE"/>
    <property type="match status" value="1"/>
</dbReference>
<evidence type="ECO:0000256" key="10">
    <source>
        <dbReference type="ARBA" id="ARBA00034494"/>
    </source>
</evidence>
<dbReference type="InterPro" id="IPR009060">
    <property type="entry name" value="UBA-like_sf"/>
</dbReference>
<evidence type="ECO:0000256" key="7">
    <source>
        <dbReference type="ARBA" id="ARBA00022786"/>
    </source>
</evidence>
<keyword evidence="9" id="KW-0539">Nucleus</keyword>
<dbReference type="GO" id="GO:0005737">
    <property type="term" value="C:cytoplasm"/>
    <property type="evidence" value="ECO:0007669"/>
    <property type="project" value="TreeGrafter"/>
</dbReference>
<feature type="region of interest" description="Disordered" evidence="12">
    <location>
        <begin position="2993"/>
        <end position="3017"/>
    </location>
</feature>
<comment type="pathway">
    <text evidence="3">Protein modification; protein ubiquitination.</text>
</comment>
<comment type="similarity">
    <text evidence="10">Belongs to the UPL family. TOM1/PTR1 subfamily.</text>
</comment>
<feature type="region of interest" description="Disordered" evidence="12">
    <location>
        <begin position="2821"/>
        <end position="2840"/>
    </location>
</feature>
<feature type="compositionally biased region" description="Polar residues" evidence="12">
    <location>
        <begin position="1362"/>
        <end position="1372"/>
    </location>
</feature>
<evidence type="ECO:0000259" key="14">
    <source>
        <dbReference type="PROSITE" id="PS50237"/>
    </source>
</evidence>
<feature type="compositionally biased region" description="Acidic residues" evidence="12">
    <location>
        <begin position="2500"/>
        <end position="2519"/>
    </location>
</feature>
<feature type="compositionally biased region" description="Basic and acidic residues" evidence="12">
    <location>
        <begin position="2529"/>
        <end position="2538"/>
    </location>
</feature>
<feature type="domain" description="HECT" evidence="14">
    <location>
        <begin position="3330"/>
        <end position="3665"/>
    </location>
</feature>
<dbReference type="InterPro" id="IPR010314">
    <property type="entry name" value="E3_Ub_ligase_DUF913"/>
</dbReference>
<feature type="region of interest" description="Disordered" evidence="12">
    <location>
        <begin position="2011"/>
        <end position="2042"/>
    </location>
</feature>
<dbReference type="CDD" id="cd00078">
    <property type="entry name" value="HECTc"/>
    <property type="match status" value="1"/>
</dbReference>
<feature type="region of interest" description="Disordered" evidence="12">
    <location>
        <begin position="2259"/>
        <end position="2278"/>
    </location>
</feature>
<dbReference type="GO" id="GO:0061630">
    <property type="term" value="F:ubiquitin protein ligase activity"/>
    <property type="evidence" value="ECO:0007669"/>
    <property type="project" value="UniProtKB-EC"/>
</dbReference>
<dbReference type="Pfam" id="PF00632">
    <property type="entry name" value="HECT"/>
    <property type="match status" value="1"/>
</dbReference>
<proteinExistence type="inferred from homology"/>
<feature type="region of interest" description="Disordered" evidence="12">
    <location>
        <begin position="1341"/>
        <end position="1394"/>
    </location>
</feature>
<feature type="compositionally biased region" description="Basic and acidic residues" evidence="12">
    <location>
        <begin position="2011"/>
        <end position="2023"/>
    </location>
</feature>
<dbReference type="CDD" id="cd14297">
    <property type="entry name" value="UBA2_spUBP14_like"/>
    <property type="match status" value="1"/>
</dbReference>
<feature type="region of interest" description="Disordered" evidence="12">
    <location>
        <begin position="2060"/>
        <end position="2200"/>
    </location>
</feature>
<feature type="region of interest" description="Disordered" evidence="12">
    <location>
        <begin position="1705"/>
        <end position="1736"/>
    </location>
</feature>
<dbReference type="InterPro" id="IPR015940">
    <property type="entry name" value="UBA"/>
</dbReference>
<protein>
    <recommendedName>
        <fullName evidence="4">HECT-type E3 ubiquitin transferase</fullName>
        <ecNumber evidence="4">2.3.2.26</ecNumber>
    </recommendedName>
</protein>
<evidence type="ECO:0000256" key="8">
    <source>
        <dbReference type="ARBA" id="ARBA00022816"/>
    </source>
</evidence>
<feature type="domain" description="UBA" evidence="13">
    <location>
        <begin position="1250"/>
        <end position="1290"/>
    </location>
</feature>
<dbReference type="InterPro" id="IPR000569">
    <property type="entry name" value="HECT_dom"/>
</dbReference>
<dbReference type="EC" id="2.3.2.26" evidence="4"/>
<dbReference type="FunFam" id="3.90.1750.10:FF:000003">
    <property type="entry name" value="E3 ubiquitin-protein ligase UPL1"/>
    <property type="match status" value="1"/>
</dbReference>
<feature type="compositionally biased region" description="Basic residues" evidence="12">
    <location>
        <begin position="2365"/>
        <end position="2375"/>
    </location>
</feature>
<keyword evidence="8" id="KW-0509">mRNA transport</keyword>
<feature type="region of interest" description="Disordered" evidence="12">
    <location>
        <begin position="2452"/>
        <end position="2561"/>
    </location>
</feature>
<dbReference type="Pfam" id="PF06012">
    <property type="entry name" value="DUF908"/>
    <property type="match status" value="1"/>
</dbReference>
<dbReference type="GO" id="GO:0051028">
    <property type="term" value="P:mRNA transport"/>
    <property type="evidence" value="ECO:0007669"/>
    <property type="project" value="UniProtKB-KW"/>
</dbReference>
<dbReference type="Proteomes" id="UP000076738">
    <property type="component" value="Unassembled WGS sequence"/>
</dbReference>
<feature type="region of interest" description="Disordered" evidence="12">
    <location>
        <begin position="3135"/>
        <end position="3156"/>
    </location>
</feature>
<feature type="compositionally biased region" description="Acidic residues" evidence="12">
    <location>
        <begin position="2060"/>
        <end position="2162"/>
    </location>
</feature>
<dbReference type="SMART" id="SM00165">
    <property type="entry name" value="UBA"/>
    <property type="match status" value="1"/>
</dbReference>
<dbReference type="Pfam" id="PF06025">
    <property type="entry name" value="DUF913"/>
    <property type="match status" value="1"/>
</dbReference>
<feature type="compositionally biased region" description="Polar residues" evidence="12">
    <location>
        <begin position="2821"/>
        <end position="2834"/>
    </location>
</feature>
<dbReference type="PANTHER" id="PTHR11254:SF67">
    <property type="entry name" value="E3 UBIQUITIN-PROTEIN LIGASE HUWE1"/>
    <property type="match status" value="1"/>
</dbReference>
<dbReference type="Gene3D" id="3.90.1750.10">
    <property type="entry name" value="Hect, E3 ligase catalytic domains"/>
    <property type="match status" value="1"/>
</dbReference>
<evidence type="ECO:0000256" key="5">
    <source>
        <dbReference type="ARBA" id="ARBA00022448"/>
    </source>
</evidence>
<sequence length="3665" mass="401621">MKINKQPKRLGPIHPDVSALINSILAAPKEELPSLLSTVQTWQYPRCDLHAWSAVLNKFDEILEQIISDYEVDQLQINDFTPSARALLSEILRFERVLLDNSTNRKIYASYDRLNGLLSTTDLDVLVLTLKLFLRPAQQYSSQVSLSQSLAISTPRLAALCMRFPTLRDNNLELAALVSSANPPSESELPSGDLTFNFYKLEDTKSTAEPGLNVFHLPGLARDPRPTADIVAAAIEKYGVPDEHRFELLHRVRLARALGASEERLQDREKLAVVRLLSVAIFCHTHVEALAQNSLFLPDPTLISNVAECLQPRIPAQIQVAALAALDGLARYKNRITEVMGAINAGVSHGILMSTLRRAVAELEKAEEGKELTSIGLEGVEQLLSFVTYLASNSQGGNMIVGAGLIPLLVQIIDNKQPAALPVMQKTMALADNVLYGYTNAFSIWLNSRGLDVLVERIKHEVDRVIAEPDASGLSDHLPGSIYGRLPYMQSMALKNFLRSMHRMMQSSGTSEGLRSLIDSSLSNSVKDILTHRGLFGPHIFALSINIMATFIHNEPTSLGILQEQHVPETFYNAVAFGIEPVFEVIQAIPNAIGALCLNQAGQDMLSARPEIISGWFGIFTSEKHVRVLQDRENAGAIGTSIDELIRHHPVLKTVVMNDIKGVFDNIEQMANSLEATTGWPGSSCLQLVTELNQGKGKAPKANGDSAAVPVETTADIQDSPAAHDKQSAESPVMMSIDVLGRFMDGLFQHTPHIRDFISKADGVERICKLFTLPCLPEDFASSSAAEALVAALRLMAEVNPQTTLVKVHEQVRSSLIDTKDFWSSAPETPKLYSMASVSTQEDLVKANKGFRKFVVLLGRLTFMAEVYASISFSHGRSATTYLQTLASGNDVAFLDDLGALHRCCILENVFLKAEWPSSSDANESITSTAVTAGDVRARIQDAIAQEDTTLPEPIVGDAVDLVSEHNAAEDPRESNRKSIKHLMSQIPLTLTTFFQAIVKMFLYSRRNVDATQKKQASATASAIAQILVKHLKWTPNEDFLASSQYSTYATVMLGLITVLFFDERTSQNNLQTMLVVHFREVGGFNAIFDLCRSWASQGAVLLAGERNKEAERILVQVFGGLKVALNLFESLAASKPLFDSGQTALLTTRDKKPEDKDYFEPHDFLIKLRLEILPVAVEMWDAPWVVSDVSSMQPFAPPLGVIRSIVRIMQHIMDADGEERRVEAPVNAPGSFNWAAGLLGLGAPRPEVVPDENRVQQLIDMGFPRHAVERALRRTGNNVSAATEYLLTHPAALLPEPAPLPAVEAGPSQPQEDVEEDVEMENGPVAIVADIDAPAIEEPADNDAIDADPPMEVPIAESPVDDTTMTTNGASGETPIEGANHPTAQDEESGPARDFKRDLDVLRSALEPSYPKRALLIADAHESLIFEIKSAFLSSKEVYSRLAFNSILDDIKGMGSSEHASKERSLAVRCHLLALVLNQPTSTPTPILRDRIEPAGAILLELLRTAAFSPAAETLPKWLSSALLGIEAVLTTANDFTEAKLPEDDEPVPHPPIFAGPQFSAAYEQLFPLCTELLSNSHLTRDELISVLRLLVFLTRERTYSATFLAIGGLPLLLERFKAPTKEHFGCQIYLMLILRHLVEDEAVLQLAMKDAVVDWFHQPRNRVVDASTLLKNVYMVALRDPERFLDAATSVCQLQSPAATIGGHHISLRPSAKPKASSEDDNVEAAEEAPKALPSSEPLEAVVSYLVGELLEVGRVSPTKTTPTESKPGKVEEVVMSDAGEEQQPATPTSDPPEHIYICELMSWLTELVTSYAGCKVAFVNHGKKRAGKEVVSTPAKSKPTVLNFMIQDLLFAGSLNPKPFGDTEYRLRAEIGIWAMSLVTALCRDEFPVHESKELHADLTGVRKAVLDAVTKAIRETMTLENQEAKYDKLHAIADLCHHLLVIRPGTTSKLDDASIHIAKLMLERNFVSILTSTLADVDLNYPHVKTLINAILRPLEQLTRVAIKMGRASEKERDREHTSHSPHLSTDQPGGAPREETPDLYRNSALGIFGGEMDEMYDEDDLNDEDEDAEDEEMEVEFEDDETDGSDLQDEEDIEDDEVVVDEEQMDGSVASEEEWEDENDDEEMVEEEEGTGDEDDSIEGDEEAEDEEEEMMWEENAEGLPNAEDGDGEDAEDEGGLPVQLLEDDVLPNDDDDGSEVADFNVAEEIGLLEPQFVDFGGERRGGWRPALQAIQATAAGGDLPLLFPSMRRGRGADVGDEDFMGGRSRNSRGGMFEFPHPLLVDPVGGPSQASSQGRAPQRRGLRSHGPFDHTGLPPVPTLESLGDAVNMLGHLLSRGRGEAADVEFSGPLAALFGGNRDNSRHHSARRHISSHASPSAPQRQERERSLLDEDDFGATSSIHRWQEEAALAQGHFAIDRAQRLGNHLILRLLPAAREAAAAHAAAAAEKARAEEDARQAADNAVVASQGDNPEGDPENSDQTVDQPTVPEEPVNEVPGEEASTEPQESDMAVEDEVVMPGEPAQGHLEERPRESIDSANGVDASGNTAGTEEAAPGPSATGLRVTVLVHGNPVDITDTGIDPTFLEALPDDMREEVLNQHFREQRASIPQELPRGSAISAEFLDALPADIRAEILQQDAAEQRRAAREAAAAAANPAPEATGPVDMDAATFFATLDPQLRSVVLLEQDDGLLQTLPSSIVAEANDLRALQRELLRQRGASARLQRIGGGDASDSHKKTNRDAIQLLDKTGIATLVRLLFYPQLLRKNYLHKILVNICENGKTRAELINLLLNILQDGTGDLVAVDKAFAQLSVRTSKSPITPKSATKQKSQPDAPGISFPSLPAIPGENVAGLIAQRSIEALSYIVNANEQAAVFFLTEQETPLGLRRSSSKKGKGKERPNTSTKYPIVVLLGLLDRPAMLGTGSLMDAVAALLALITRPLTSLDAKASTQQASASSATAEDVFGDTATQSGQGNHANATAADDVTANEATAPAASGEPGKTGDEGSPPLLSHPPQIPHHILRLIVNILTVGECSSRTFQQTLALISHLSHLPDAKDVVASELKSRAQSLGSSLFADLDELANVLEDSQADDELRNAIVAKFSPASSDQAKLLRILKTIDYMFQVKKSSPNAPAASSAEGNNTASSTAPVPAVSASDSDKVYAIYEGFRFTALWKRLGDCLAIVEDQAESGHIATVLLPLIESLMVVCKYVAPKQGSNLTVRMARGSMSPQSPITPRESMEDLFVSFTDAHRKMLNVMVRNNPSLMSGSFALLVQNPRVLDFDNKRNYFSQQLHKRPHSRELHQTLQLNIRRARVFEDSFQYLQRKTGDQIKYGKLSIRFYDEEGVDAGGVTREWFQILARQMFNADYALFQPCAADRLTYQPNRASWINPEHLLFFKFVGRIIGKAIYDGRLLDAHFARSFYRQLLGKPVDYRDVEWVDPEYYNSLCWILENDPTVLDLNFSLEADEFGQMKMIPLKPEGDKIPVTNENKREYVQLAAQHRLVTSIKDQIDHLLLGFFEIIPKDLITIFNEQEVELLISGTPDIDVDEWRAATDYNGYVPSEPVIVWWWRALKSFSREERAKMLAFVTGTSRVPLDGFNALQGVQGVQRFSIHKAYGDSDRLPQAHTCFNQIDLPSYTSYEKLRTQLLLAINEGGEGFGFA</sequence>
<keyword evidence="7 11" id="KW-0833">Ubl conjugation pathway</keyword>
<keyword evidence="16" id="KW-1185">Reference proteome</keyword>
<keyword evidence="6" id="KW-0808">Transferase</keyword>
<dbReference type="STRING" id="1330018.A0A167PJ63"/>
<feature type="region of interest" description="Disordered" evidence="12">
    <location>
        <begin position="2958"/>
        <end position="2981"/>
    </location>
</feature>
<feature type="region of interest" description="Disordered" evidence="12">
    <location>
        <begin position="2361"/>
        <end position="2391"/>
    </location>
</feature>
<dbReference type="GO" id="GO:0005634">
    <property type="term" value="C:nucleus"/>
    <property type="evidence" value="ECO:0007669"/>
    <property type="project" value="UniProtKB-SubCell"/>
</dbReference>
<dbReference type="PROSITE" id="PS50030">
    <property type="entry name" value="UBA"/>
    <property type="match status" value="1"/>
</dbReference>
<name>A0A167PJ63_CALVF</name>
<dbReference type="SUPFAM" id="SSF46934">
    <property type="entry name" value="UBA-like"/>
    <property type="match status" value="1"/>
</dbReference>
<evidence type="ECO:0000256" key="12">
    <source>
        <dbReference type="SAM" id="MobiDB-lite"/>
    </source>
</evidence>
<reference evidence="15 16" key="1">
    <citation type="journal article" date="2016" name="Mol. Biol. Evol.">
        <title>Comparative Genomics of Early-Diverging Mushroom-Forming Fungi Provides Insights into the Origins of Lignocellulose Decay Capabilities.</title>
        <authorList>
            <person name="Nagy L.G."/>
            <person name="Riley R."/>
            <person name="Tritt A."/>
            <person name="Adam C."/>
            <person name="Daum C."/>
            <person name="Floudas D."/>
            <person name="Sun H."/>
            <person name="Yadav J.S."/>
            <person name="Pangilinan J."/>
            <person name="Larsson K.H."/>
            <person name="Matsuura K."/>
            <person name="Barry K."/>
            <person name="Labutti K."/>
            <person name="Kuo R."/>
            <person name="Ohm R.A."/>
            <person name="Bhattacharya S.S."/>
            <person name="Shirouzu T."/>
            <person name="Yoshinaga Y."/>
            <person name="Martin F.M."/>
            <person name="Grigoriev I.V."/>
            <person name="Hibbett D.S."/>
        </authorList>
    </citation>
    <scope>NUCLEOTIDE SEQUENCE [LARGE SCALE GENOMIC DNA]</scope>
    <source>
        <strain evidence="15 16">TUFC12733</strain>
    </source>
</reference>
<evidence type="ECO:0000256" key="4">
    <source>
        <dbReference type="ARBA" id="ARBA00012485"/>
    </source>
</evidence>
<dbReference type="OrthoDB" id="8068875at2759"/>
<feature type="compositionally biased region" description="Basic and acidic residues" evidence="12">
    <location>
        <begin position="2452"/>
        <end position="2461"/>
    </location>
</feature>
<dbReference type="Pfam" id="PF14377">
    <property type="entry name" value="UBM"/>
    <property type="match status" value="3"/>
</dbReference>